<keyword evidence="1" id="KW-0472">Membrane</keyword>
<keyword evidence="1" id="KW-0812">Transmembrane</keyword>
<dbReference type="AlphaFoldDB" id="A0A7S4EQT5"/>
<name>A0A7S4EQT5_9STRA</name>
<organism evidence="3">
    <name type="scientific">Pseudo-nitzschia australis</name>
    <dbReference type="NCBI Taxonomy" id="44445"/>
    <lineage>
        <taxon>Eukaryota</taxon>
        <taxon>Sar</taxon>
        <taxon>Stramenopiles</taxon>
        <taxon>Ochrophyta</taxon>
        <taxon>Bacillariophyta</taxon>
        <taxon>Bacillariophyceae</taxon>
        <taxon>Bacillariophycidae</taxon>
        <taxon>Bacillariales</taxon>
        <taxon>Bacillariaceae</taxon>
        <taxon>Pseudo-nitzschia</taxon>
    </lineage>
</organism>
<feature type="chain" id="PRO_5030706531" evidence="2">
    <location>
        <begin position="19"/>
        <end position="320"/>
    </location>
</feature>
<evidence type="ECO:0000256" key="2">
    <source>
        <dbReference type="SAM" id="SignalP"/>
    </source>
</evidence>
<sequence>MMKNFAFTFATLLSSVLAAPAVVWHSSEISNSNGRALHSSEDLSASDLMKNVLSEAPETPLSAVVFLVGKGGDGSEQLSELASSGKLPGTQSKYSDASGVYHSVSGLESTGAVVRETVSHLGDKQRVVEVSLGEFNRKLASFAAPVEVEIDSNGTPTAAVSSNKSVTKRARALAKADVYVVNVAAKLDASTIDSSITSAIENKNVGSVLLAGIRSIEEVKHERFLLNKRRMLKMEQDGAKIIEARGRRRLEQEGDGEANEEAQGDDLTGVYYVHMTPNIFSGILFFFMFIGVTITGITCMSDIQGGDVFVDKYPSLGREA</sequence>
<gene>
    <name evidence="3" type="ORF">PAUS00366_LOCUS22523</name>
</gene>
<feature type="transmembrane region" description="Helical" evidence="1">
    <location>
        <begin position="279"/>
        <end position="299"/>
    </location>
</feature>
<keyword evidence="2" id="KW-0732">Signal</keyword>
<accession>A0A7S4EQT5</accession>
<proteinExistence type="predicted"/>
<evidence type="ECO:0000313" key="3">
    <source>
        <dbReference type="EMBL" id="CAE0729738.1"/>
    </source>
</evidence>
<reference evidence="3" key="1">
    <citation type="submission" date="2021-01" db="EMBL/GenBank/DDBJ databases">
        <authorList>
            <person name="Corre E."/>
            <person name="Pelletier E."/>
            <person name="Niang G."/>
            <person name="Scheremetjew M."/>
            <person name="Finn R."/>
            <person name="Kale V."/>
            <person name="Holt S."/>
            <person name="Cochrane G."/>
            <person name="Meng A."/>
            <person name="Brown T."/>
            <person name="Cohen L."/>
        </authorList>
    </citation>
    <scope>NUCLEOTIDE SEQUENCE</scope>
    <source>
        <strain evidence="3">10249 10 AB</strain>
    </source>
</reference>
<keyword evidence="1" id="KW-1133">Transmembrane helix</keyword>
<dbReference type="EMBL" id="HBIX01034458">
    <property type="protein sequence ID" value="CAE0729738.1"/>
    <property type="molecule type" value="Transcribed_RNA"/>
</dbReference>
<feature type="signal peptide" evidence="2">
    <location>
        <begin position="1"/>
        <end position="18"/>
    </location>
</feature>
<evidence type="ECO:0000256" key="1">
    <source>
        <dbReference type="SAM" id="Phobius"/>
    </source>
</evidence>
<protein>
    <submittedName>
        <fullName evidence="3">Uncharacterized protein</fullName>
    </submittedName>
</protein>